<evidence type="ECO:0000259" key="4">
    <source>
        <dbReference type="SMART" id="SM00861"/>
    </source>
</evidence>
<dbReference type="PANTHER" id="PTHR43257:SF2">
    <property type="entry name" value="PYRUVATE DEHYDROGENASE E1 COMPONENT SUBUNIT BETA"/>
    <property type="match status" value="1"/>
</dbReference>
<dbReference type="EMBL" id="MJIC01000010">
    <property type="protein sequence ID" value="OFI34596.1"/>
    <property type="molecule type" value="Genomic_DNA"/>
</dbReference>
<dbReference type="Pfam" id="PF02780">
    <property type="entry name" value="Transketolase_C"/>
    <property type="match status" value="1"/>
</dbReference>
<reference evidence="5 6" key="1">
    <citation type="submission" date="2016-09" db="EMBL/GenBank/DDBJ databases">
        <title>Alteromonas lipolytica, a new species isolated from sea water.</title>
        <authorList>
            <person name="Wu Y.-H."/>
            <person name="Cheng H."/>
            <person name="Xu X.-W."/>
        </authorList>
    </citation>
    <scope>NUCLEOTIDE SEQUENCE [LARGE SCALE GENOMIC DNA]</scope>
    <source>
        <strain evidence="5 6">JW12</strain>
    </source>
</reference>
<accession>A0A1E8FFT3</accession>
<organism evidence="5 6">
    <name type="scientific">Alteromonas lipolytica</name>
    <dbReference type="NCBI Taxonomy" id="1856405"/>
    <lineage>
        <taxon>Bacteria</taxon>
        <taxon>Pseudomonadati</taxon>
        <taxon>Pseudomonadota</taxon>
        <taxon>Gammaproteobacteria</taxon>
        <taxon>Alteromonadales</taxon>
        <taxon>Alteromonadaceae</taxon>
        <taxon>Alteromonas/Salinimonas group</taxon>
        <taxon>Alteromonas</taxon>
    </lineage>
</organism>
<feature type="domain" description="Transketolase-like pyrimidine-binding" evidence="4">
    <location>
        <begin position="7"/>
        <end position="181"/>
    </location>
</feature>
<comment type="cofactor">
    <cofactor evidence="1">
        <name>thiamine diphosphate</name>
        <dbReference type="ChEBI" id="CHEBI:58937"/>
    </cofactor>
</comment>
<name>A0A1E8FFT3_9ALTE</name>
<sequence length="358" mass="39491">MQSNQTTTFAEQINQAQHQAMQDDPAMLAFGLGISDPKGIFGTTTGLAESFGHERVFDMPTAENGMTGIGIGAALAGSRVLMTHQRLDFFLLAMDQLVNNAAKWHYMFNGQMKVPLTIRLIIGRGWGQGPTHAQNLQSWFAHIPGLKVITPSKTDAVAAQLYSAIMDDSPVIFIEHRWLHQQQCETSQIKPLTLRPEPVRVHKTGADYTIVANSYMVLESLIAARKLAELGIDAEVLETAELEPACWQPVYQSVAKTGRLLVCDSAHTSFSVAAEIISSVTERCFGQLKQAPLRLGLPDYPEPTSIALTKHFYPSADSITKKVMMSLQRELPASIQDADEHHSTRPHDVPGEWFKGPF</sequence>
<evidence type="ECO:0000313" key="6">
    <source>
        <dbReference type="Proteomes" id="UP000176037"/>
    </source>
</evidence>
<dbReference type="GO" id="GO:0016491">
    <property type="term" value="F:oxidoreductase activity"/>
    <property type="evidence" value="ECO:0007669"/>
    <property type="project" value="UniProtKB-KW"/>
</dbReference>
<dbReference type="SMART" id="SM00861">
    <property type="entry name" value="Transket_pyr"/>
    <property type="match status" value="1"/>
</dbReference>
<comment type="caution">
    <text evidence="5">The sequence shown here is derived from an EMBL/GenBank/DDBJ whole genome shotgun (WGS) entry which is preliminary data.</text>
</comment>
<dbReference type="Gene3D" id="3.40.50.920">
    <property type="match status" value="1"/>
</dbReference>
<evidence type="ECO:0000256" key="3">
    <source>
        <dbReference type="ARBA" id="ARBA00023052"/>
    </source>
</evidence>
<evidence type="ECO:0000313" key="5">
    <source>
        <dbReference type="EMBL" id="OFI34596.1"/>
    </source>
</evidence>
<evidence type="ECO:0000256" key="2">
    <source>
        <dbReference type="ARBA" id="ARBA00023002"/>
    </source>
</evidence>
<keyword evidence="6" id="KW-1185">Reference proteome</keyword>
<gene>
    <name evidence="5" type="ORF">BFC17_13435</name>
</gene>
<evidence type="ECO:0000256" key="1">
    <source>
        <dbReference type="ARBA" id="ARBA00001964"/>
    </source>
</evidence>
<keyword evidence="2" id="KW-0560">Oxidoreductase</keyword>
<dbReference type="InterPro" id="IPR033248">
    <property type="entry name" value="Transketolase_C"/>
</dbReference>
<dbReference type="Pfam" id="PF02779">
    <property type="entry name" value="Transket_pyr"/>
    <property type="match status" value="1"/>
</dbReference>
<proteinExistence type="predicted"/>
<dbReference type="InterPro" id="IPR005475">
    <property type="entry name" value="Transketolase-like_Pyr-bd"/>
</dbReference>
<dbReference type="PANTHER" id="PTHR43257">
    <property type="entry name" value="PYRUVATE DEHYDROGENASE E1 COMPONENT BETA SUBUNIT"/>
    <property type="match status" value="1"/>
</dbReference>
<protein>
    <submittedName>
        <fullName evidence="5">Acetoin dehydrogenase</fullName>
    </submittedName>
</protein>
<dbReference type="InterPro" id="IPR009014">
    <property type="entry name" value="Transketo_C/PFOR_II"/>
</dbReference>
<dbReference type="SUPFAM" id="SSF52922">
    <property type="entry name" value="TK C-terminal domain-like"/>
    <property type="match status" value="1"/>
</dbReference>
<dbReference type="CDD" id="cd07036">
    <property type="entry name" value="TPP_PYR_E1-PDHc-beta_like"/>
    <property type="match status" value="1"/>
</dbReference>
<dbReference type="OrthoDB" id="9780894at2"/>
<dbReference type="InterPro" id="IPR029061">
    <property type="entry name" value="THDP-binding"/>
</dbReference>
<dbReference type="Proteomes" id="UP000176037">
    <property type="component" value="Unassembled WGS sequence"/>
</dbReference>
<dbReference type="AlphaFoldDB" id="A0A1E8FFT3"/>
<dbReference type="Gene3D" id="3.40.50.970">
    <property type="match status" value="1"/>
</dbReference>
<keyword evidence="3" id="KW-0786">Thiamine pyrophosphate</keyword>
<dbReference type="STRING" id="1856405.BFC17_13435"/>
<dbReference type="SUPFAM" id="SSF52518">
    <property type="entry name" value="Thiamin diphosphate-binding fold (THDP-binding)"/>
    <property type="match status" value="1"/>
</dbReference>